<evidence type="ECO:0000313" key="3">
    <source>
        <dbReference type="EMBL" id="KAF2676805.1"/>
    </source>
</evidence>
<dbReference type="Proteomes" id="UP000799291">
    <property type="component" value="Unassembled WGS sequence"/>
</dbReference>
<dbReference type="GO" id="GO:0001228">
    <property type="term" value="F:DNA-binding transcription activator activity, RNA polymerase II-specific"/>
    <property type="evidence" value="ECO:0007669"/>
    <property type="project" value="TreeGrafter"/>
</dbReference>
<sequence>MHQHEGSRAFHQKSRNGCVRCKQRRVKCSMQAPTYTNYRRQNEIYEYRSFKSSSTESLNHIGQVVPPNPTCQSSSRIEYKSQRLHIISTTAPSYNTYQLFSHEKALWAGALAEHMSSFPHLDHCLSSIRLLYDGSITTRNGSLALFSAYRHHLAASELFRRLTPAVSSTYWFAALMFGVSLLIFHFAVQQSCPEHTFSYLEIIYVLRMSMDLATSVAPFLRRSDLWPLIQQRAASSSRPLGPQIEATIVDLEAIVRFSPNTNSPELVYRHAFEAFRGWVFDCGSYPRTWRHYIRWPGNVPKEFLVLVSKDEDIALLILIYWCAVLHLGPRRWFLESWPRRTAMSAMSKLSGNGRKRGFGQQLYLATPFILWSTRSSREYYV</sequence>
<dbReference type="AlphaFoldDB" id="A0A6G1IF96"/>
<keyword evidence="2" id="KW-0472">Membrane</keyword>
<gene>
    <name evidence="3" type="ORF">K458DRAFT_467974</name>
</gene>
<reference evidence="3" key="1">
    <citation type="journal article" date="2020" name="Stud. Mycol.">
        <title>101 Dothideomycetes genomes: a test case for predicting lifestyles and emergence of pathogens.</title>
        <authorList>
            <person name="Haridas S."/>
            <person name="Albert R."/>
            <person name="Binder M."/>
            <person name="Bloem J."/>
            <person name="Labutti K."/>
            <person name="Salamov A."/>
            <person name="Andreopoulos B."/>
            <person name="Baker S."/>
            <person name="Barry K."/>
            <person name="Bills G."/>
            <person name="Bluhm B."/>
            <person name="Cannon C."/>
            <person name="Castanera R."/>
            <person name="Culley D."/>
            <person name="Daum C."/>
            <person name="Ezra D."/>
            <person name="Gonzalez J."/>
            <person name="Henrissat B."/>
            <person name="Kuo A."/>
            <person name="Liang C."/>
            <person name="Lipzen A."/>
            <person name="Lutzoni F."/>
            <person name="Magnuson J."/>
            <person name="Mondo S."/>
            <person name="Nolan M."/>
            <person name="Ohm R."/>
            <person name="Pangilinan J."/>
            <person name="Park H.-J."/>
            <person name="Ramirez L."/>
            <person name="Alfaro M."/>
            <person name="Sun H."/>
            <person name="Tritt A."/>
            <person name="Yoshinaga Y."/>
            <person name="Zwiers L.-H."/>
            <person name="Turgeon B."/>
            <person name="Goodwin S."/>
            <person name="Spatafora J."/>
            <person name="Crous P."/>
            <person name="Grigoriev I."/>
        </authorList>
    </citation>
    <scope>NUCLEOTIDE SEQUENCE</scope>
    <source>
        <strain evidence="3">CBS 122367</strain>
    </source>
</reference>
<keyword evidence="2" id="KW-0812">Transmembrane</keyword>
<dbReference type="PANTHER" id="PTHR47784:SF5">
    <property type="entry name" value="STEROL UPTAKE CONTROL PROTEIN 2"/>
    <property type="match status" value="1"/>
</dbReference>
<dbReference type="InterPro" id="IPR036864">
    <property type="entry name" value="Zn2-C6_fun-type_DNA-bd_sf"/>
</dbReference>
<proteinExistence type="predicted"/>
<dbReference type="InterPro" id="IPR001138">
    <property type="entry name" value="Zn2Cys6_DnaBD"/>
</dbReference>
<dbReference type="GO" id="GO:0008270">
    <property type="term" value="F:zinc ion binding"/>
    <property type="evidence" value="ECO:0007669"/>
    <property type="project" value="InterPro"/>
</dbReference>
<dbReference type="CDD" id="cd00067">
    <property type="entry name" value="GAL4"/>
    <property type="match status" value="1"/>
</dbReference>
<evidence type="ECO:0000256" key="2">
    <source>
        <dbReference type="SAM" id="Phobius"/>
    </source>
</evidence>
<evidence type="ECO:0000256" key="1">
    <source>
        <dbReference type="ARBA" id="ARBA00023242"/>
    </source>
</evidence>
<accession>A0A6G1IF96</accession>
<evidence type="ECO:0000313" key="4">
    <source>
        <dbReference type="Proteomes" id="UP000799291"/>
    </source>
</evidence>
<name>A0A6G1IF96_9PLEO</name>
<dbReference type="PANTHER" id="PTHR47784">
    <property type="entry name" value="STEROL UPTAKE CONTROL PROTEIN 2"/>
    <property type="match status" value="1"/>
</dbReference>
<dbReference type="OrthoDB" id="3546279at2759"/>
<dbReference type="SUPFAM" id="SSF57701">
    <property type="entry name" value="Zn2/Cys6 DNA-binding domain"/>
    <property type="match status" value="1"/>
</dbReference>
<keyword evidence="1" id="KW-0539">Nucleus</keyword>
<dbReference type="InterPro" id="IPR053157">
    <property type="entry name" value="Sterol_Uptake_Regulator"/>
</dbReference>
<keyword evidence="2" id="KW-1133">Transmembrane helix</keyword>
<keyword evidence="4" id="KW-1185">Reference proteome</keyword>
<organism evidence="3 4">
    <name type="scientific">Lentithecium fluviatile CBS 122367</name>
    <dbReference type="NCBI Taxonomy" id="1168545"/>
    <lineage>
        <taxon>Eukaryota</taxon>
        <taxon>Fungi</taxon>
        <taxon>Dikarya</taxon>
        <taxon>Ascomycota</taxon>
        <taxon>Pezizomycotina</taxon>
        <taxon>Dothideomycetes</taxon>
        <taxon>Pleosporomycetidae</taxon>
        <taxon>Pleosporales</taxon>
        <taxon>Massarineae</taxon>
        <taxon>Lentitheciaceae</taxon>
        <taxon>Lentithecium</taxon>
    </lineage>
</organism>
<feature type="transmembrane region" description="Helical" evidence="2">
    <location>
        <begin position="170"/>
        <end position="188"/>
    </location>
</feature>
<protein>
    <recommendedName>
        <fullName evidence="5">Zn(2)-C6 fungal-type domain-containing protein</fullName>
    </recommendedName>
</protein>
<dbReference type="EMBL" id="MU005629">
    <property type="protein sequence ID" value="KAF2676805.1"/>
    <property type="molecule type" value="Genomic_DNA"/>
</dbReference>
<evidence type="ECO:0008006" key="5">
    <source>
        <dbReference type="Google" id="ProtNLM"/>
    </source>
</evidence>